<keyword evidence="3" id="KW-1185">Reference proteome</keyword>
<sequence length="264" mass="28479">MCVKKCLVGLTFCTCYLASYLTNKYVLSVLKFTYPTLFQGWQTLVGGLLLHVSWKLGWVEISSRSRSDVLTWLPASVLFVGIIYAGSRALSRLAIPVFLTLHNAAEVIICGHQKCFRKEKTSPPKICSALFLLAAAGCLPFNDSQVSSGRLTLPSSISEACLDEQNFRVLPLRSSMTPACAKTCKSKLQAGPRGSTGQASTSPQVFTSLCVAGWPTELRPLGAVMGAVHPLNQLGGPASPNDPHTEAKLIFPSYPKGASQWLSE</sequence>
<protein>
    <submittedName>
        <fullName evidence="2">Transmembrane protein 241</fullName>
    </submittedName>
</protein>
<keyword evidence="1" id="KW-0812">Transmembrane</keyword>
<dbReference type="Proteomes" id="UP000694520">
    <property type="component" value="Chromosome 21"/>
</dbReference>
<feature type="transmembrane region" description="Helical" evidence="1">
    <location>
        <begin position="40"/>
        <end position="57"/>
    </location>
</feature>
<gene>
    <name evidence="2" type="primary">TMEM241</name>
</gene>
<organism evidence="2 3">
    <name type="scientific">Bos mutus grunniens</name>
    <name type="common">Wild yak</name>
    <name type="synonym">Bos grunniens</name>
    <dbReference type="NCBI Taxonomy" id="30521"/>
    <lineage>
        <taxon>Eukaryota</taxon>
        <taxon>Metazoa</taxon>
        <taxon>Chordata</taxon>
        <taxon>Craniata</taxon>
        <taxon>Vertebrata</taxon>
        <taxon>Euteleostomi</taxon>
        <taxon>Mammalia</taxon>
        <taxon>Eutheria</taxon>
        <taxon>Laurasiatheria</taxon>
        <taxon>Artiodactyla</taxon>
        <taxon>Ruminantia</taxon>
        <taxon>Pecora</taxon>
        <taxon>Bovidae</taxon>
        <taxon>Bovinae</taxon>
        <taxon>Bos</taxon>
    </lineage>
</organism>
<dbReference type="Ensembl" id="ENSBGRT00000047796.1">
    <property type="protein sequence ID" value="ENSBGRP00000041218.1"/>
    <property type="gene ID" value="ENSBGRG00000025847.1"/>
</dbReference>
<accession>A0A8B9YTP6</accession>
<reference evidence="2" key="1">
    <citation type="submission" date="2019-05" db="EMBL/GenBank/DDBJ databases">
        <authorList>
            <person name="Zhang S."/>
            <person name="Liu J."/>
        </authorList>
    </citation>
    <scope>NUCLEOTIDE SEQUENCE [LARGE SCALE GENOMIC DNA]</scope>
</reference>
<name>A0A8B9YTP6_BOSMU</name>
<dbReference type="GeneTree" id="ENSGT00510000048348"/>
<evidence type="ECO:0000313" key="3">
    <source>
        <dbReference type="Proteomes" id="UP000694520"/>
    </source>
</evidence>
<dbReference type="AlphaFoldDB" id="A0A8B9YTP6"/>
<evidence type="ECO:0000313" key="2">
    <source>
        <dbReference type="Ensembl" id="ENSBGRP00000041218.1"/>
    </source>
</evidence>
<proteinExistence type="predicted"/>
<keyword evidence="1" id="KW-1133">Transmembrane helix</keyword>
<reference evidence="2" key="3">
    <citation type="submission" date="2025-09" db="UniProtKB">
        <authorList>
            <consortium name="Ensembl"/>
        </authorList>
    </citation>
    <scope>IDENTIFICATION</scope>
</reference>
<feature type="transmembrane region" description="Helical" evidence="1">
    <location>
        <begin position="69"/>
        <end position="87"/>
    </location>
</feature>
<evidence type="ECO:0000256" key="1">
    <source>
        <dbReference type="SAM" id="Phobius"/>
    </source>
</evidence>
<reference evidence="2" key="2">
    <citation type="submission" date="2025-08" db="UniProtKB">
        <authorList>
            <consortium name="Ensembl"/>
        </authorList>
    </citation>
    <scope>IDENTIFICATION</scope>
</reference>
<keyword evidence="1" id="KW-0472">Membrane</keyword>